<dbReference type="RefSeq" id="WP_211551525.1">
    <property type="nucleotide sequence ID" value="NZ_JAGTUF010000027.1"/>
</dbReference>
<name>A0ABS5IGQ5_9PROT</name>
<protein>
    <submittedName>
        <fullName evidence="1">Uncharacterized protein</fullName>
    </submittedName>
</protein>
<evidence type="ECO:0000313" key="1">
    <source>
        <dbReference type="EMBL" id="MBR9973618.1"/>
    </source>
</evidence>
<evidence type="ECO:0000313" key="2">
    <source>
        <dbReference type="Proteomes" id="UP000680714"/>
    </source>
</evidence>
<comment type="caution">
    <text evidence="1">The sequence shown here is derived from an EMBL/GenBank/DDBJ whole genome shotgun (WGS) entry which is preliminary data.</text>
</comment>
<dbReference type="EMBL" id="JAGTUF010000027">
    <property type="protein sequence ID" value="MBR9973618.1"/>
    <property type="molecule type" value="Genomic_DNA"/>
</dbReference>
<sequence>MGKIAGILLIVVLLVLVGGGVFLASFDLPAPTARVEKVIPDDHLPK</sequence>
<proteinExistence type="predicted"/>
<gene>
    <name evidence="1" type="ORF">KEC16_17965</name>
</gene>
<reference evidence="1 2" key="1">
    <citation type="submission" date="2021-04" db="EMBL/GenBank/DDBJ databases">
        <title>Magnetospirillum sulfuroxidans sp. nov., a facultative chemolithoautotrophic sulfur-oxidizing alphaproteobacterium isolated from freshwater sediment and proposals for Paramagetospirillum gen. nov., and Magnetospirillaceae fam. nov.</title>
        <authorList>
            <person name="Koziaeva V."/>
            <person name="Geelhoed J.S."/>
            <person name="Sorokin D.Y."/>
            <person name="Grouzdev D.S."/>
        </authorList>
    </citation>
    <scope>NUCLEOTIDE SEQUENCE [LARGE SCALE GENOMIC DNA]</scope>
    <source>
        <strain evidence="1 2">J10</strain>
    </source>
</reference>
<organism evidence="1 2">
    <name type="scientific">Magnetospirillum sulfuroxidans</name>
    <dbReference type="NCBI Taxonomy" id="611300"/>
    <lineage>
        <taxon>Bacteria</taxon>
        <taxon>Pseudomonadati</taxon>
        <taxon>Pseudomonadota</taxon>
        <taxon>Alphaproteobacteria</taxon>
        <taxon>Rhodospirillales</taxon>
        <taxon>Rhodospirillaceae</taxon>
        <taxon>Magnetospirillum</taxon>
    </lineage>
</organism>
<accession>A0ABS5IGQ5</accession>
<keyword evidence="2" id="KW-1185">Reference proteome</keyword>
<dbReference type="Proteomes" id="UP000680714">
    <property type="component" value="Unassembled WGS sequence"/>
</dbReference>